<dbReference type="AlphaFoldDB" id="A0A382KNT5"/>
<organism evidence="1">
    <name type="scientific">marine metagenome</name>
    <dbReference type="NCBI Taxonomy" id="408172"/>
    <lineage>
        <taxon>unclassified sequences</taxon>
        <taxon>metagenomes</taxon>
        <taxon>ecological metagenomes</taxon>
    </lineage>
</organism>
<sequence>MSKFEFLGSEEGNNAMYVDYVEFDQLTKDDIKDGSLAVLDIKPGFTLYFAASNLPAEELDGMYNGRLRWVKEYPGHNSSMPVYISGIDKTIRVNRSFRESIAYDTDDDGIANGYDLSPFGNGVPKISSVSLDVDRKIRIKWTGLPSTLYRLEYKETLSDSNWKILTEYYNDQYIVREITHQEILSNKKISKFYRVLYIE</sequence>
<evidence type="ECO:0000313" key="1">
    <source>
        <dbReference type="EMBL" id="SVC25235.1"/>
    </source>
</evidence>
<accession>A0A382KNT5</accession>
<dbReference type="EMBL" id="UINC01081410">
    <property type="protein sequence ID" value="SVC25235.1"/>
    <property type="molecule type" value="Genomic_DNA"/>
</dbReference>
<protein>
    <submittedName>
        <fullName evidence="1">Uncharacterized protein</fullName>
    </submittedName>
</protein>
<reference evidence="1" key="1">
    <citation type="submission" date="2018-05" db="EMBL/GenBank/DDBJ databases">
        <authorList>
            <person name="Lanie J.A."/>
            <person name="Ng W.-L."/>
            <person name="Kazmierczak K.M."/>
            <person name="Andrzejewski T.M."/>
            <person name="Davidsen T.M."/>
            <person name="Wayne K.J."/>
            <person name="Tettelin H."/>
            <person name="Glass J.I."/>
            <person name="Rusch D."/>
            <person name="Podicherti R."/>
            <person name="Tsui H.-C.T."/>
            <person name="Winkler M.E."/>
        </authorList>
    </citation>
    <scope>NUCLEOTIDE SEQUENCE</scope>
</reference>
<proteinExistence type="predicted"/>
<name>A0A382KNT5_9ZZZZ</name>
<gene>
    <name evidence="1" type="ORF">METZ01_LOCUS278089</name>
</gene>